<evidence type="ECO:0000256" key="2">
    <source>
        <dbReference type="PROSITE-ProRule" id="PRU00708"/>
    </source>
</evidence>
<dbReference type="Pfam" id="PF01535">
    <property type="entry name" value="PPR"/>
    <property type="match status" value="4"/>
</dbReference>
<gene>
    <name evidence="4" type="ORF">RCOM_0193860</name>
</gene>
<dbReference type="InterPro" id="IPR011990">
    <property type="entry name" value="TPR-like_helical_dom_sf"/>
</dbReference>
<dbReference type="EMBL" id="EQ974333">
    <property type="protein sequence ID" value="EEF30338.1"/>
    <property type="molecule type" value="Genomic_DNA"/>
</dbReference>
<comment type="similarity">
    <text evidence="3">Belongs to the class-III pyridoxal-phosphate-dependent aminotransferase family.</text>
</comment>
<dbReference type="GO" id="GO:0008483">
    <property type="term" value="F:transaminase activity"/>
    <property type="evidence" value="ECO:0007669"/>
    <property type="project" value="InterPro"/>
</dbReference>
<dbReference type="PANTHER" id="PTHR47926">
    <property type="entry name" value="PENTATRICOPEPTIDE REPEAT-CONTAINING PROTEIN"/>
    <property type="match status" value="1"/>
</dbReference>
<dbReference type="InterPro" id="IPR002885">
    <property type="entry name" value="PPR_rpt"/>
</dbReference>
<feature type="repeat" description="PPR" evidence="2">
    <location>
        <begin position="286"/>
        <end position="320"/>
    </location>
</feature>
<protein>
    <submittedName>
        <fullName evidence="4">Pentatricopeptide repeat-containing protein, putative</fullName>
    </submittedName>
</protein>
<dbReference type="GO" id="GO:0009451">
    <property type="term" value="P:RNA modification"/>
    <property type="evidence" value="ECO:0000318"/>
    <property type="project" value="GO_Central"/>
</dbReference>
<dbReference type="GO" id="GO:0030170">
    <property type="term" value="F:pyridoxal phosphate binding"/>
    <property type="evidence" value="ECO:0007669"/>
    <property type="project" value="InterPro"/>
</dbReference>
<dbReference type="InterPro" id="IPR015424">
    <property type="entry name" value="PyrdxlP-dep_Trfase"/>
</dbReference>
<dbReference type="Gene3D" id="1.25.40.10">
    <property type="entry name" value="Tetratricopeptide repeat domain"/>
    <property type="match status" value="3"/>
</dbReference>
<name>B9T1C9_RICCO</name>
<proteinExistence type="inferred from homology"/>
<evidence type="ECO:0000256" key="3">
    <source>
        <dbReference type="RuleBase" id="RU003560"/>
    </source>
</evidence>
<dbReference type="eggNOG" id="KOG4197">
    <property type="taxonomic scope" value="Eukaryota"/>
</dbReference>
<feature type="repeat" description="PPR" evidence="2">
    <location>
        <begin position="59"/>
        <end position="93"/>
    </location>
</feature>
<keyword evidence="3" id="KW-0663">Pyridoxal phosphate</keyword>
<dbReference type="PROSITE" id="PS51375">
    <property type="entry name" value="PPR"/>
    <property type="match status" value="4"/>
</dbReference>
<dbReference type="AlphaFoldDB" id="B9T1C9"/>
<keyword evidence="5" id="KW-1185">Reference proteome</keyword>
<dbReference type="GO" id="GO:0003723">
    <property type="term" value="F:RNA binding"/>
    <property type="evidence" value="ECO:0000318"/>
    <property type="project" value="GO_Central"/>
</dbReference>
<dbReference type="SUPFAM" id="SSF53383">
    <property type="entry name" value="PLP-dependent transferases"/>
    <property type="match status" value="1"/>
</dbReference>
<accession>B9T1C9</accession>
<dbReference type="InterPro" id="IPR005814">
    <property type="entry name" value="Aminotrans_3"/>
</dbReference>
<feature type="repeat" description="PPR" evidence="2">
    <location>
        <begin position="202"/>
        <end position="236"/>
    </location>
</feature>
<keyword evidence="1" id="KW-0677">Repeat</keyword>
<dbReference type="InterPro" id="IPR015422">
    <property type="entry name" value="PyrdxlP-dep_Trfase_small"/>
</dbReference>
<dbReference type="InParanoid" id="B9T1C9"/>
<dbReference type="InterPro" id="IPR046960">
    <property type="entry name" value="PPR_At4g14850-like_plant"/>
</dbReference>
<evidence type="ECO:0000313" key="5">
    <source>
        <dbReference type="Proteomes" id="UP000008311"/>
    </source>
</evidence>
<organism evidence="4 5">
    <name type="scientific">Ricinus communis</name>
    <name type="common">Castor bean</name>
    <dbReference type="NCBI Taxonomy" id="3988"/>
    <lineage>
        <taxon>Eukaryota</taxon>
        <taxon>Viridiplantae</taxon>
        <taxon>Streptophyta</taxon>
        <taxon>Embryophyta</taxon>
        <taxon>Tracheophyta</taxon>
        <taxon>Spermatophyta</taxon>
        <taxon>Magnoliopsida</taxon>
        <taxon>eudicotyledons</taxon>
        <taxon>Gunneridae</taxon>
        <taxon>Pentapetalae</taxon>
        <taxon>rosids</taxon>
        <taxon>fabids</taxon>
        <taxon>Malpighiales</taxon>
        <taxon>Euphorbiaceae</taxon>
        <taxon>Acalyphoideae</taxon>
        <taxon>Acalypheae</taxon>
        <taxon>Ricinus</taxon>
    </lineage>
</organism>
<dbReference type="NCBIfam" id="TIGR00756">
    <property type="entry name" value="PPR"/>
    <property type="match status" value="4"/>
</dbReference>
<dbReference type="Gene3D" id="3.90.1150.10">
    <property type="entry name" value="Aspartate Aminotransferase, domain 1"/>
    <property type="match status" value="1"/>
</dbReference>
<feature type="repeat" description="PPR" evidence="2">
    <location>
        <begin position="28"/>
        <end position="58"/>
    </location>
</feature>
<dbReference type="Pfam" id="PF13041">
    <property type="entry name" value="PPR_2"/>
    <property type="match status" value="2"/>
</dbReference>
<evidence type="ECO:0000256" key="1">
    <source>
        <dbReference type="ARBA" id="ARBA00022737"/>
    </source>
</evidence>
<sequence>MNSLINLYAKSGYIVDARSVFDEMPVKTTFSWNTILTGYAKLGKLAKTHSVFDEIPDRDSVSWTIMIMGYNQMGRFESAIKMFVAMVKDKVLPTQLTITNVFASCAALGALDIGYNQHGFDKEALELFSRMLEDSLKPDRFTLASVLSACANLGKQIHSYIIRTEFDISGVVQNALISMCAKTGGVEIAQSVVEQSGISDLNVIAFTALLDGYVKLGNITPARHIFDSLKDRDMVVWTAMMFYTSSHVECQFKCGFFESWQTNSCKCHKIRGKFISFGGQCTDYDDTVSWTSMIIALAQHGLGQESIELFEKMLALGIKPDHITYVGVLSACTHVGLVEQGRGGDATYLFDICGQQYLDAFAGIATVLSGHCHPNVLNAIMKKSKLLHHATIINCTADGQTIRR</sequence>
<reference evidence="5" key="1">
    <citation type="journal article" date="2010" name="Nat. Biotechnol.">
        <title>Draft genome sequence of the oilseed species Ricinus communis.</title>
        <authorList>
            <person name="Chan A.P."/>
            <person name="Crabtree J."/>
            <person name="Zhao Q."/>
            <person name="Lorenzi H."/>
            <person name="Orvis J."/>
            <person name="Puiu D."/>
            <person name="Melake-Berhan A."/>
            <person name="Jones K.M."/>
            <person name="Redman J."/>
            <person name="Chen G."/>
            <person name="Cahoon E.B."/>
            <person name="Gedil M."/>
            <person name="Stanke M."/>
            <person name="Haas B.J."/>
            <person name="Wortman J.R."/>
            <person name="Fraser-Liggett C.M."/>
            <person name="Ravel J."/>
            <person name="Rabinowicz P.D."/>
        </authorList>
    </citation>
    <scope>NUCLEOTIDE SEQUENCE [LARGE SCALE GENOMIC DNA]</scope>
    <source>
        <strain evidence="5">cv. Hale</strain>
    </source>
</reference>
<dbReference type="Pfam" id="PF00202">
    <property type="entry name" value="Aminotran_3"/>
    <property type="match status" value="1"/>
</dbReference>
<dbReference type="Proteomes" id="UP000008311">
    <property type="component" value="Unassembled WGS sequence"/>
</dbReference>
<evidence type="ECO:0000313" key="4">
    <source>
        <dbReference type="EMBL" id="EEF30338.1"/>
    </source>
</evidence>